<dbReference type="PANTHER" id="PTHR43531:SF11">
    <property type="entry name" value="METHYL-ACCEPTING CHEMOTAXIS PROTEIN 3"/>
    <property type="match status" value="1"/>
</dbReference>
<dbReference type="OrthoDB" id="5292010at2"/>
<reference evidence="7 8" key="2">
    <citation type="submission" date="2015-02" db="EMBL/GenBank/DDBJ databases">
        <title>The complete genome of Sphingomonas hengshuiensis sp. WHSC-8 isolated from soil of Hengshui Lake.</title>
        <authorList>
            <person name="Wei S."/>
            <person name="Guo J."/>
            <person name="Su C."/>
            <person name="Wu R."/>
            <person name="Zhang Z."/>
            <person name="Liang K."/>
            <person name="Li H."/>
            <person name="Wang T."/>
            <person name="Liu H."/>
            <person name="Zhang C."/>
            <person name="Li Z."/>
            <person name="Wang Q."/>
            <person name="Meng J."/>
        </authorList>
    </citation>
    <scope>NUCLEOTIDE SEQUENCE [LARGE SCALE GENOMIC DNA]</scope>
    <source>
        <strain evidence="7 8">WHSC-8</strain>
    </source>
</reference>
<proteinExistence type="inferred from homology"/>
<evidence type="ECO:0000313" key="8">
    <source>
        <dbReference type="Proteomes" id="UP000032300"/>
    </source>
</evidence>
<evidence type="ECO:0000259" key="5">
    <source>
        <dbReference type="PROSITE" id="PS50111"/>
    </source>
</evidence>
<dbReference type="CDD" id="cd06225">
    <property type="entry name" value="HAMP"/>
    <property type="match status" value="1"/>
</dbReference>
<dbReference type="PROSITE" id="PS50885">
    <property type="entry name" value="HAMP"/>
    <property type="match status" value="2"/>
</dbReference>
<keyword evidence="4" id="KW-0472">Membrane</keyword>
<keyword evidence="4" id="KW-0812">Transmembrane</keyword>
<dbReference type="AlphaFoldDB" id="A0A7U5BFR0"/>
<feature type="domain" description="HAMP" evidence="6">
    <location>
        <begin position="280"/>
        <end position="327"/>
    </location>
</feature>
<evidence type="ECO:0000256" key="3">
    <source>
        <dbReference type="PROSITE-ProRule" id="PRU00284"/>
    </source>
</evidence>
<evidence type="ECO:0000259" key="6">
    <source>
        <dbReference type="PROSITE" id="PS50885"/>
    </source>
</evidence>
<dbReference type="SMART" id="SM00283">
    <property type="entry name" value="MA"/>
    <property type="match status" value="1"/>
</dbReference>
<sequence>MQILSNLKISVKILLLLAMLGIAMIGVGIYGMKTIGGIDNNYSTLTDVKLPDTIQIARANRKTVEMVYSGYQALVYDGASREGQEAVENEAKAYDAAVTILSDLRKAEPEEATRIDDLRARIDALHKLTGEAVKLGSQNRNDEARADLAKADVAMKEFSKAGVAYADERIAAGKKLSGELSAASAQAGMMMIGVSLAALAAAMGVAAWVAQAQISKPIARLQDSMRTLADGNSDLDIPGTDRGDEIGGMAHSVLVFRDAARELKRVEAAKAVADGEQKLALDTLEAQLSQLADGDLSASISINLAPEYAGLKTNFNSAVAALRDLIGAVKDSAEAISTGAREIASASEDLARRTEGSAASLEETSAAVTQMATRLKSTAQASTQTVERANGAIAVVDSGRSIADEAVQAMGRVSDSAKGIDSVIEGLDKIAFQTRVLAMNAAVEAGRAGEAGRGFAVVADLVSALAMRAEEEAGRARDQLTATQTDIVAAVDMVRRVDTALGDIVGDVNEVHALLETMARDNQVQSAAVTEVSTAVGAIDQTTQQNAAMVEETSAAARNLNTEVAALSERAGRFRTGHDAPAPVRRVAAPVSVMPKASSAGTVAAVKLGQHSDEWASF</sequence>
<feature type="domain" description="HAMP" evidence="6">
    <location>
        <begin position="212"/>
        <end position="265"/>
    </location>
</feature>
<evidence type="ECO:0000256" key="1">
    <source>
        <dbReference type="ARBA" id="ARBA00022500"/>
    </source>
</evidence>
<dbReference type="PANTHER" id="PTHR43531">
    <property type="entry name" value="PROTEIN ICFG"/>
    <property type="match status" value="1"/>
</dbReference>
<reference evidence="7 8" key="1">
    <citation type="journal article" date="2015" name="Int. J. Syst. Evol. Microbiol.">
        <title>Sphingomonas hengshuiensis sp. nov., isolated from lake wetland.</title>
        <authorList>
            <person name="Wei S."/>
            <person name="Wang T."/>
            <person name="Liu H."/>
            <person name="Zhang C."/>
            <person name="Guo J."/>
            <person name="Wang Q."/>
            <person name="Liang K."/>
            <person name="Zhang Z."/>
        </authorList>
    </citation>
    <scope>NUCLEOTIDE SEQUENCE [LARGE SCALE GENOMIC DNA]</scope>
    <source>
        <strain evidence="7 8">WHSC-8</strain>
    </source>
</reference>
<gene>
    <name evidence="7" type="ORF">TS85_09315</name>
</gene>
<keyword evidence="4" id="KW-1133">Transmembrane helix</keyword>
<keyword evidence="3" id="KW-0807">Transducer</keyword>
<dbReference type="SUPFAM" id="SSF158472">
    <property type="entry name" value="HAMP domain-like"/>
    <property type="match status" value="1"/>
</dbReference>
<dbReference type="Pfam" id="PF12729">
    <property type="entry name" value="4HB_MCP_1"/>
    <property type="match status" value="1"/>
</dbReference>
<evidence type="ECO:0000313" key="7">
    <source>
        <dbReference type="EMBL" id="AJP74400.1"/>
    </source>
</evidence>
<dbReference type="GO" id="GO:0007165">
    <property type="term" value="P:signal transduction"/>
    <property type="evidence" value="ECO:0007669"/>
    <property type="project" value="UniProtKB-KW"/>
</dbReference>
<keyword evidence="1" id="KW-0145">Chemotaxis</keyword>
<keyword evidence="8" id="KW-1185">Reference proteome</keyword>
<feature type="transmembrane region" description="Helical" evidence="4">
    <location>
        <begin position="12"/>
        <end position="32"/>
    </location>
</feature>
<dbReference type="InterPro" id="IPR051310">
    <property type="entry name" value="MCP_chemotaxis"/>
</dbReference>
<protein>
    <submittedName>
        <fullName evidence="7">Chemotaxis protein</fullName>
    </submittedName>
</protein>
<dbReference type="Pfam" id="PF00015">
    <property type="entry name" value="MCPsignal"/>
    <property type="match status" value="1"/>
</dbReference>
<dbReference type="Pfam" id="PF00672">
    <property type="entry name" value="HAMP"/>
    <property type="match status" value="1"/>
</dbReference>
<dbReference type="GO" id="GO:0006935">
    <property type="term" value="P:chemotaxis"/>
    <property type="evidence" value="ECO:0007669"/>
    <property type="project" value="UniProtKB-KW"/>
</dbReference>
<dbReference type="RefSeq" id="WP_044336101.1">
    <property type="nucleotide sequence ID" value="NZ_CP010836.1"/>
</dbReference>
<dbReference type="KEGG" id="sphi:TS85_09315"/>
<organism evidence="7 8">
    <name type="scientific">Sphingomonas hengshuiensis</name>
    <dbReference type="NCBI Taxonomy" id="1609977"/>
    <lineage>
        <taxon>Bacteria</taxon>
        <taxon>Pseudomonadati</taxon>
        <taxon>Pseudomonadota</taxon>
        <taxon>Alphaproteobacteria</taxon>
        <taxon>Sphingomonadales</taxon>
        <taxon>Sphingomonadaceae</taxon>
        <taxon>Sphingomonas</taxon>
    </lineage>
</organism>
<dbReference type="EMBL" id="CP010836">
    <property type="protein sequence ID" value="AJP74400.1"/>
    <property type="molecule type" value="Genomic_DNA"/>
</dbReference>
<dbReference type="InterPro" id="IPR003660">
    <property type="entry name" value="HAMP_dom"/>
</dbReference>
<dbReference type="InterPro" id="IPR004089">
    <property type="entry name" value="MCPsignal_dom"/>
</dbReference>
<name>A0A7U5BFR0_9SPHN</name>
<dbReference type="PROSITE" id="PS50111">
    <property type="entry name" value="CHEMOTAXIS_TRANSDUC_2"/>
    <property type="match status" value="1"/>
</dbReference>
<dbReference type="SMART" id="SM00304">
    <property type="entry name" value="HAMP"/>
    <property type="match status" value="3"/>
</dbReference>
<evidence type="ECO:0000256" key="4">
    <source>
        <dbReference type="SAM" id="Phobius"/>
    </source>
</evidence>
<evidence type="ECO:0000256" key="2">
    <source>
        <dbReference type="ARBA" id="ARBA00029447"/>
    </source>
</evidence>
<dbReference type="Proteomes" id="UP000032300">
    <property type="component" value="Chromosome"/>
</dbReference>
<accession>A0A7U5BFR0</accession>
<dbReference type="Gene3D" id="1.10.8.500">
    <property type="entry name" value="HAMP domain in histidine kinase"/>
    <property type="match status" value="1"/>
</dbReference>
<dbReference type="Gene3D" id="1.10.287.950">
    <property type="entry name" value="Methyl-accepting chemotaxis protein"/>
    <property type="match status" value="1"/>
</dbReference>
<comment type="similarity">
    <text evidence="2">Belongs to the methyl-accepting chemotaxis (MCP) protein family.</text>
</comment>
<dbReference type="InterPro" id="IPR024478">
    <property type="entry name" value="HlyB_4HB_MCP"/>
</dbReference>
<dbReference type="GO" id="GO:0016020">
    <property type="term" value="C:membrane"/>
    <property type="evidence" value="ECO:0007669"/>
    <property type="project" value="InterPro"/>
</dbReference>
<dbReference type="SUPFAM" id="SSF58104">
    <property type="entry name" value="Methyl-accepting chemotaxis protein (MCP) signaling domain"/>
    <property type="match status" value="1"/>
</dbReference>
<feature type="domain" description="Methyl-accepting transducer" evidence="5">
    <location>
        <begin position="332"/>
        <end position="561"/>
    </location>
</feature>